<dbReference type="RefSeq" id="WP_264247901.1">
    <property type="nucleotide sequence ID" value="NZ_CP107567.1"/>
</dbReference>
<feature type="region of interest" description="Disordered" evidence="1">
    <location>
        <begin position="59"/>
        <end position="78"/>
    </location>
</feature>
<evidence type="ECO:0000313" key="2">
    <source>
        <dbReference type="EMBL" id="UYQ65038.1"/>
    </source>
</evidence>
<name>A0ABY6IDE5_STRPE</name>
<dbReference type="EMBL" id="CP107567">
    <property type="protein sequence ID" value="UYQ65038.1"/>
    <property type="molecule type" value="Genomic_DNA"/>
</dbReference>
<organism evidence="2 3">
    <name type="scientific">Streptomyces peucetius</name>
    <dbReference type="NCBI Taxonomy" id="1950"/>
    <lineage>
        <taxon>Bacteria</taxon>
        <taxon>Bacillati</taxon>
        <taxon>Actinomycetota</taxon>
        <taxon>Actinomycetes</taxon>
        <taxon>Kitasatosporales</taxon>
        <taxon>Streptomycetaceae</taxon>
        <taxon>Streptomyces</taxon>
    </lineage>
</organism>
<keyword evidence="3" id="KW-1185">Reference proteome</keyword>
<accession>A0ABY6IDE5</accession>
<dbReference type="Proteomes" id="UP001163878">
    <property type="component" value="Chromosome"/>
</dbReference>
<feature type="region of interest" description="Disordered" evidence="1">
    <location>
        <begin position="1"/>
        <end position="29"/>
    </location>
</feature>
<evidence type="ECO:0000256" key="1">
    <source>
        <dbReference type="SAM" id="MobiDB-lite"/>
    </source>
</evidence>
<proteinExistence type="predicted"/>
<protein>
    <submittedName>
        <fullName evidence="2">Uncharacterized protein</fullName>
    </submittedName>
</protein>
<reference evidence="2" key="1">
    <citation type="submission" date="2022-10" db="EMBL/GenBank/DDBJ databases">
        <title>Cytochrome P450 Catalyzes Benzene Ring Formation in the Biosynthesis of Trialkyl-Substituted Aromatic Polyketides.</title>
        <authorList>
            <person name="Zhao E."/>
            <person name="Ge H."/>
        </authorList>
    </citation>
    <scope>NUCLEOTIDE SEQUENCE</scope>
    <source>
        <strain evidence="2">NA0869</strain>
    </source>
</reference>
<gene>
    <name evidence="2" type="ORF">OGH68_28645</name>
</gene>
<sequence length="78" mass="8440">MPHLNPVCAPRTASASAERDAGHNRRPTGTACVGGTLHFAVRDRAFDFDAAPAATIAKSTDHGRTRTWTGRRPGRRCR</sequence>
<evidence type="ECO:0000313" key="3">
    <source>
        <dbReference type="Proteomes" id="UP001163878"/>
    </source>
</evidence>